<dbReference type="SUPFAM" id="SSF49503">
    <property type="entry name" value="Cupredoxins"/>
    <property type="match status" value="1"/>
</dbReference>
<accession>A0ABZ0S9U8</accession>
<dbReference type="InterPro" id="IPR000923">
    <property type="entry name" value="BlueCu_1"/>
</dbReference>
<evidence type="ECO:0000259" key="6">
    <source>
        <dbReference type="Pfam" id="PF00127"/>
    </source>
</evidence>
<protein>
    <recommendedName>
        <fullName evidence="5">Azurin</fullName>
    </recommendedName>
</protein>
<dbReference type="InterPro" id="IPR028871">
    <property type="entry name" value="BlueCu_1_BS"/>
</dbReference>
<keyword evidence="1 5" id="KW-0813">Transport</keyword>
<name>A0ABZ0S9U8_9GAMM</name>
<dbReference type="Pfam" id="PF00127">
    <property type="entry name" value="Copper-bind"/>
    <property type="match status" value="1"/>
</dbReference>
<dbReference type="RefSeq" id="WP_328987599.1">
    <property type="nucleotide sequence ID" value="NZ_CP121472.1"/>
</dbReference>
<evidence type="ECO:0000256" key="1">
    <source>
        <dbReference type="ARBA" id="ARBA00022448"/>
    </source>
</evidence>
<dbReference type="NCBIfam" id="TIGR02695">
    <property type="entry name" value="azurin"/>
    <property type="match status" value="1"/>
</dbReference>
<evidence type="ECO:0000313" key="8">
    <source>
        <dbReference type="Proteomes" id="UP001432180"/>
    </source>
</evidence>
<feature type="domain" description="Blue (type 1) copper" evidence="6">
    <location>
        <begin position="35"/>
        <end position="158"/>
    </location>
</feature>
<evidence type="ECO:0000256" key="4">
    <source>
        <dbReference type="ARBA" id="ARBA00023008"/>
    </source>
</evidence>
<keyword evidence="8" id="KW-1185">Reference proteome</keyword>
<reference evidence="7 8" key="1">
    <citation type="journal article" date="2023" name="Microorganisms">
        <title>Thiorhodovibrio frisius and Trv. litoralis spp. nov., Two Novel Members from a Clade of Fastidious Purple Sulfur Bacteria That Exhibit Unique Red-Shifted Light-Harvesting Capabilities.</title>
        <authorList>
            <person name="Methner A."/>
            <person name="Kuzyk S.B."/>
            <person name="Petersen J."/>
            <person name="Bauer S."/>
            <person name="Brinkmann H."/>
            <person name="Sichau K."/>
            <person name="Wanner G."/>
            <person name="Wolf J."/>
            <person name="Neumann-Schaal M."/>
            <person name="Henke P."/>
            <person name="Tank M."/>
            <person name="Sproer C."/>
            <person name="Bunk B."/>
            <person name="Overmann J."/>
        </authorList>
    </citation>
    <scope>NUCLEOTIDE SEQUENCE [LARGE SCALE GENOMIC DNA]</scope>
    <source>
        <strain evidence="7 8">DSM 6702</strain>
    </source>
</reference>
<comment type="function">
    <text evidence="5">Transfers electrons from cytochrome c551 to cytochrome oxidase.</text>
</comment>
<keyword evidence="2 5" id="KW-0479">Metal-binding</keyword>
<gene>
    <name evidence="7" type="primary">azu</name>
    <name evidence="7" type="ORF">Thiowin_02070</name>
</gene>
<dbReference type="InterPro" id="IPR014068">
    <property type="entry name" value="Azurin"/>
</dbReference>
<keyword evidence="5" id="KW-0574">Periplasm</keyword>
<proteinExistence type="predicted"/>
<dbReference type="InterPro" id="IPR008972">
    <property type="entry name" value="Cupredoxin"/>
</dbReference>
<dbReference type="PANTHER" id="PTHR38439:SF2">
    <property type="entry name" value="OUTER MEMBRANE PROTEIN H.8"/>
    <property type="match status" value="1"/>
</dbReference>
<dbReference type="Proteomes" id="UP001432180">
    <property type="component" value="Chromosome"/>
</dbReference>
<keyword evidence="4 5" id="KW-0186">Copper</keyword>
<organism evidence="7 8">
    <name type="scientific">Thiorhodovibrio winogradskyi</name>
    <dbReference type="NCBI Taxonomy" id="77007"/>
    <lineage>
        <taxon>Bacteria</taxon>
        <taxon>Pseudomonadati</taxon>
        <taxon>Pseudomonadota</taxon>
        <taxon>Gammaproteobacteria</taxon>
        <taxon>Chromatiales</taxon>
        <taxon>Chromatiaceae</taxon>
        <taxon>Thiorhodovibrio</taxon>
    </lineage>
</organism>
<dbReference type="CDD" id="cd13922">
    <property type="entry name" value="Azurin"/>
    <property type="match status" value="1"/>
</dbReference>
<evidence type="ECO:0000313" key="7">
    <source>
        <dbReference type="EMBL" id="WPL17084.1"/>
    </source>
</evidence>
<sequence>MSHWVGFVPRRGAPVRRTLAMALAAGISLDLNATCQFVMDVDDSMRFPVGELHASAECSTIELTLRHHGHLPKLSMGRNWVLVRGEDVLGIAFDGMAAGSVNDYLRPGDHRVVAHTAMIGPGEQARVEFSPRDLTPGEDYRYFCSFPGHWAVMTGRFILHP</sequence>
<dbReference type="PANTHER" id="PTHR38439">
    <property type="entry name" value="AURACYANIN-B"/>
    <property type="match status" value="1"/>
</dbReference>
<dbReference type="PROSITE" id="PS00196">
    <property type="entry name" value="COPPER_BLUE"/>
    <property type="match status" value="1"/>
</dbReference>
<evidence type="ECO:0000256" key="2">
    <source>
        <dbReference type="ARBA" id="ARBA00022723"/>
    </source>
</evidence>
<keyword evidence="3 5" id="KW-0249">Electron transport</keyword>
<evidence type="ECO:0000256" key="5">
    <source>
        <dbReference type="RuleBase" id="RU363017"/>
    </source>
</evidence>
<evidence type="ECO:0000256" key="3">
    <source>
        <dbReference type="ARBA" id="ARBA00022982"/>
    </source>
</evidence>
<comment type="subcellular location">
    <subcellularLocation>
        <location evidence="5">Periplasm</location>
    </subcellularLocation>
</comment>
<dbReference type="InterPro" id="IPR050845">
    <property type="entry name" value="Cu-binding_ET"/>
</dbReference>
<dbReference type="Gene3D" id="2.60.40.420">
    <property type="entry name" value="Cupredoxins - blue copper proteins"/>
    <property type="match status" value="1"/>
</dbReference>
<dbReference type="EMBL" id="CP121472">
    <property type="protein sequence ID" value="WPL17084.1"/>
    <property type="molecule type" value="Genomic_DNA"/>
</dbReference>